<dbReference type="GO" id="GO:0050118">
    <property type="term" value="F:N-acetyldiaminopimelate deacetylase activity"/>
    <property type="evidence" value="ECO:0007669"/>
    <property type="project" value="UniProtKB-ARBA"/>
</dbReference>
<dbReference type="PANTHER" id="PTHR11014:SF63">
    <property type="entry name" value="METALLOPEPTIDASE, PUTATIVE (AFU_ORTHOLOGUE AFUA_6G09600)-RELATED"/>
    <property type="match status" value="1"/>
</dbReference>
<dbReference type="SUPFAM" id="SSF55031">
    <property type="entry name" value="Bacterial exopeptidase dimerisation domain"/>
    <property type="match status" value="1"/>
</dbReference>
<evidence type="ECO:0000313" key="6">
    <source>
        <dbReference type="Proteomes" id="UP000274097"/>
    </source>
</evidence>
<keyword evidence="2" id="KW-0479">Metal-binding</keyword>
<dbReference type="FunFam" id="3.30.70.360:FF:000001">
    <property type="entry name" value="N-acetyldiaminopimelate deacetylase"/>
    <property type="match status" value="1"/>
</dbReference>
<keyword evidence="6" id="KW-1185">Reference proteome</keyword>
<evidence type="ECO:0000313" key="7">
    <source>
        <dbReference type="Proteomes" id="UP000278036"/>
    </source>
</evidence>
<proteinExistence type="predicted"/>
<dbReference type="InParanoid" id="A0A3A9JD48"/>
<dbReference type="PIRSF" id="PIRSF005962">
    <property type="entry name" value="Pept_M20D_amidohydro"/>
    <property type="match status" value="1"/>
</dbReference>
<name>A0A3A9JD48_9PROT</name>
<dbReference type="Proteomes" id="UP000278036">
    <property type="component" value="Unassembled WGS sequence"/>
</dbReference>
<evidence type="ECO:0000256" key="1">
    <source>
        <dbReference type="ARBA" id="ARBA00022801"/>
    </source>
</evidence>
<dbReference type="Pfam" id="PF07687">
    <property type="entry name" value="M20_dimer"/>
    <property type="match status" value="1"/>
</dbReference>
<dbReference type="Proteomes" id="UP000274097">
    <property type="component" value="Unassembled WGS sequence"/>
</dbReference>
<evidence type="ECO:0000256" key="2">
    <source>
        <dbReference type="PIRSR" id="PIRSR005962-1"/>
    </source>
</evidence>
<dbReference type="InterPro" id="IPR017439">
    <property type="entry name" value="Amidohydrolase"/>
</dbReference>
<evidence type="ECO:0000313" key="5">
    <source>
        <dbReference type="EMBL" id="RMI16889.1"/>
    </source>
</evidence>
<dbReference type="EMBL" id="RFLX01000047">
    <property type="protein sequence ID" value="RMI16889.1"/>
    <property type="molecule type" value="Genomic_DNA"/>
</dbReference>
<dbReference type="InterPro" id="IPR036264">
    <property type="entry name" value="Bact_exopeptidase_dim_dom"/>
</dbReference>
<dbReference type="RefSeq" id="WP_120639102.1">
    <property type="nucleotide sequence ID" value="NZ_RAQU01000091.1"/>
</dbReference>
<organism evidence="4 7">
    <name type="scientific">Teichococcus wenyumeiae</name>
    <dbReference type="NCBI Taxonomy" id="2478470"/>
    <lineage>
        <taxon>Bacteria</taxon>
        <taxon>Pseudomonadati</taxon>
        <taxon>Pseudomonadota</taxon>
        <taxon>Alphaproteobacteria</taxon>
        <taxon>Acetobacterales</taxon>
        <taxon>Roseomonadaceae</taxon>
        <taxon>Roseomonas</taxon>
    </lineage>
</organism>
<dbReference type="InterPro" id="IPR002933">
    <property type="entry name" value="Peptidase_M20"/>
</dbReference>
<dbReference type="GO" id="GO:0046872">
    <property type="term" value="F:metal ion binding"/>
    <property type="evidence" value="ECO:0007669"/>
    <property type="project" value="UniProtKB-KW"/>
</dbReference>
<comment type="cofactor">
    <cofactor evidence="2">
        <name>Mn(2+)</name>
        <dbReference type="ChEBI" id="CHEBI:29035"/>
    </cofactor>
    <text evidence="2">The Mn(2+) ion enhances activity.</text>
</comment>
<dbReference type="Gene3D" id="3.30.70.360">
    <property type="match status" value="1"/>
</dbReference>
<feature type="domain" description="Peptidase M20 dimerisation" evidence="3">
    <location>
        <begin position="179"/>
        <end position="274"/>
    </location>
</feature>
<sequence>MTVPQELVERLVAWRRHLHANPEPSNAEVNTAAFVCERLAELGIPFTSGVGGHGVVGTLSRGEGSGSVGLRADMDALSLVEETQLPYRSTRLGVMHACGHDGHTTALLGAAALLAERDDWSGTVQLIFQPAEEAGTGARAMLDDGLLERFPMQRIFAFHNWPGLSAGTVAARIGAMTAGTAKIEIVLTGTASHAALPQRAKDPVLAAAHLIIALQSVVSRETDPLDSAVLSICTMQAGTVLNQIPETVTLRGTMRLHRPEVRESMEAAMRRICDGVGAAFGVDIECRIQRGSTPSANSPAETRMALDAAQQAGLVADDDPPRAMIGEDFNWMLARRPGALVWIGNGPAEGGRELHSPTYDFEDSALPAAAAWLAEVACTALADESSAPPA</sequence>
<dbReference type="EMBL" id="RAQU01000091">
    <property type="protein sequence ID" value="RKK03351.1"/>
    <property type="molecule type" value="Genomic_DNA"/>
</dbReference>
<dbReference type="PANTHER" id="PTHR11014">
    <property type="entry name" value="PEPTIDASE M20 FAMILY MEMBER"/>
    <property type="match status" value="1"/>
</dbReference>
<dbReference type="GO" id="GO:0019877">
    <property type="term" value="P:diaminopimelate biosynthetic process"/>
    <property type="evidence" value="ECO:0007669"/>
    <property type="project" value="UniProtKB-ARBA"/>
</dbReference>
<dbReference type="AlphaFoldDB" id="A0A3A9JD48"/>
<protein>
    <submittedName>
        <fullName evidence="4">Amidohydrolase</fullName>
    </submittedName>
</protein>
<feature type="binding site" evidence="2">
    <location>
        <position position="133"/>
    </location>
    <ligand>
        <name>Mn(2+)</name>
        <dbReference type="ChEBI" id="CHEBI:29035"/>
        <label>2</label>
    </ligand>
</feature>
<keyword evidence="1 4" id="KW-0378">Hydrolase</keyword>
<keyword evidence="2" id="KW-0464">Manganese</keyword>
<gene>
    <name evidence="4" type="ORF">D6Z83_15020</name>
    <name evidence="5" type="ORF">EBE87_24955</name>
</gene>
<dbReference type="SUPFAM" id="SSF53187">
    <property type="entry name" value="Zn-dependent exopeptidases"/>
    <property type="match status" value="1"/>
</dbReference>
<feature type="binding site" evidence="2">
    <location>
        <position position="98"/>
    </location>
    <ligand>
        <name>Mn(2+)</name>
        <dbReference type="ChEBI" id="CHEBI:29035"/>
        <label>2</label>
    </ligand>
</feature>
<dbReference type="InterPro" id="IPR011650">
    <property type="entry name" value="Peptidase_M20_dimer"/>
</dbReference>
<dbReference type="NCBIfam" id="TIGR01891">
    <property type="entry name" value="amidohydrolases"/>
    <property type="match status" value="1"/>
</dbReference>
<comment type="caution">
    <text evidence="4">The sequence shown here is derived from an EMBL/GenBank/DDBJ whole genome shotgun (WGS) entry which is preliminary data.</text>
</comment>
<dbReference type="FunCoup" id="A0A3A9JD48">
    <property type="interactions" value="346"/>
</dbReference>
<reference evidence="4 7" key="1">
    <citation type="submission" date="2018-09" db="EMBL/GenBank/DDBJ databases">
        <title>Roseomonas sp. nov., isolated from feces of Tibetan antelopes in the Qinghai-Tibet plateau, China.</title>
        <authorList>
            <person name="Tian Z."/>
        </authorList>
    </citation>
    <scope>NUCLEOTIDE SEQUENCE [LARGE SCALE GENOMIC DNA]</scope>
    <source>
        <strain evidence="5 6">Z23</strain>
        <strain evidence="4 7">Z24</strain>
    </source>
</reference>
<dbReference type="OrthoDB" id="9777385at2"/>
<accession>A0A3A9JD48</accession>
<dbReference type="Gene3D" id="3.40.630.10">
    <property type="entry name" value="Zn peptidases"/>
    <property type="match status" value="1"/>
</dbReference>
<feature type="binding site" evidence="2">
    <location>
        <position position="159"/>
    </location>
    <ligand>
        <name>Mn(2+)</name>
        <dbReference type="ChEBI" id="CHEBI:29035"/>
        <label>2</label>
    </ligand>
</feature>
<feature type="binding site" evidence="2">
    <location>
        <position position="355"/>
    </location>
    <ligand>
        <name>Mn(2+)</name>
        <dbReference type="ChEBI" id="CHEBI:29035"/>
        <label>2</label>
    </ligand>
</feature>
<feature type="binding site" evidence="2">
    <location>
        <position position="100"/>
    </location>
    <ligand>
        <name>Mn(2+)</name>
        <dbReference type="ChEBI" id="CHEBI:29035"/>
        <label>2</label>
    </ligand>
</feature>
<evidence type="ECO:0000259" key="3">
    <source>
        <dbReference type="Pfam" id="PF07687"/>
    </source>
</evidence>
<dbReference type="Pfam" id="PF01546">
    <property type="entry name" value="Peptidase_M20"/>
    <property type="match status" value="1"/>
</dbReference>
<evidence type="ECO:0000313" key="4">
    <source>
        <dbReference type="EMBL" id="RKK03351.1"/>
    </source>
</evidence>